<evidence type="ECO:0000313" key="3">
    <source>
        <dbReference type="Proteomes" id="UP000698242"/>
    </source>
</evidence>
<feature type="domain" description="Phage tail fibre protein N-terminal" evidence="1">
    <location>
        <begin position="4"/>
        <end position="100"/>
    </location>
</feature>
<sequence length="167" mass="17656">MSDILLTTAGIAKISAAAGSATQVAISHIAIGDGLGVVYTPDPGQVGLRREKARAAIERRHRIEPDAWRVIASFPPGAQAYQVREIGFFDSEGTLIAIWSSADLGQAGAIEYLVNHVLQFSAADSGLVIVHAPDDALFDLAVKTAAALANLQLEQLRQAERLDARAS</sequence>
<accession>A0A921NXV9</accession>
<dbReference type="AlphaFoldDB" id="A0A921NXV9"/>
<dbReference type="InterPro" id="IPR022225">
    <property type="entry name" value="Phage_tail_fibre_N"/>
</dbReference>
<comment type="caution">
    <text evidence="2">The sequence shown here is derived from an EMBL/GenBank/DDBJ whole genome shotgun (WGS) entry which is preliminary data.</text>
</comment>
<keyword evidence="3" id="KW-1185">Reference proteome</keyword>
<dbReference type="OrthoDB" id="7710585at2"/>
<proteinExistence type="predicted"/>
<dbReference type="Proteomes" id="UP000698242">
    <property type="component" value="Unassembled WGS sequence"/>
</dbReference>
<organism evidence="2 3">
    <name type="scientific">Profundibacterium mesophilum KAUST100406-0324</name>
    <dbReference type="NCBI Taxonomy" id="1037889"/>
    <lineage>
        <taxon>Bacteria</taxon>
        <taxon>Pseudomonadati</taxon>
        <taxon>Pseudomonadota</taxon>
        <taxon>Alphaproteobacteria</taxon>
        <taxon>Rhodobacterales</taxon>
        <taxon>Roseobacteraceae</taxon>
        <taxon>Profundibacterium</taxon>
    </lineage>
</organism>
<reference evidence="2" key="1">
    <citation type="submission" date="2013-03" db="EMBL/GenBank/DDBJ databases">
        <title>Genome Sequence of the Profundibacterium mesophilum strain KAUST100406-0324T from Red Sea, a novel genus in the family Rhodobacteraceae.</title>
        <authorList>
            <person name="Essack M."/>
            <person name="Alam I."/>
            <person name="Lafi F."/>
            <person name="Alawi W."/>
            <person name="Kamanu F."/>
            <person name="Al-Suwailem A."/>
            <person name="Lee O.O."/>
            <person name="Xu Y."/>
            <person name="Bajic V."/>
            <person name="Qian P.-Y."/>
            <person name="Archer J."/>
        </authorList>
    </citation>
    <scope>NUCLEOTIDE SEQUENCE</scope>
    <source>
        <strain evidence="2">KAUST100406-0324</strain>
    </source>
</reference>
<dbReference type="EMBL" id="APKE01000012">
    <property type="protein sequence ID" value="KAF0676734.1"/>
    <property type="molecule type" value="Genomic_DNA"/>
</dbReference>
<dbReference type="Pfam" id="PF12571">
    <property type="entry name" value="Phage_tail_fib"/>
    <property type="match status" value="1"/>
</dbReference>
<protein>
    <submittedName>
        <fullName evidence="2">Fels-2 prophage protein</fullName>
    </submittedName>
</protein>
<evidence type="ECO:0000313" key="2">
    <source>
        <dbReference type="EMBL" id="KAF0676734.1"/>
    </source>
</evidence>
<name>A0A921NXV9_9RHOB</name>
<evidence type="ECO:0000259" key="1">
    <source>
        <dbReference type="Pfam" id="PF12571"/>
    </source>
</evidence>
<gene>
    <name evidence="2" type="ORF">PMES_00921</name>
</gene>
<dbReference type="RefSeq" id="WP_159964340.1">
    <property type="nucleotide sequence ID" value="NZ_APKE01000012.1"/>
</dbReference>